<dbReference type="Proteomes" id="UP000824596">
    <property type="component" value="Unassembled WGS sequence"/>
</dbReference>
<dbReference type="CDD" id="cd06186">
    <property type="entry name" value="NOX_Duox_like_FAD_NADP"/>
    <property type="match status" value="1"/>
</dbReference>
<proteinExistence type="inferred from homology"/>
<feature type="compositionally biased region" description="Low complexity" evidence="10">
    <location>
        <begin position="548"/>
        <end position="561"/>
    </location>
</feature>
<keyword evidence="5" id="KW-0249">Electron transport</keyword>
<keyword evidence="6 11" id="KW-1133">Transmembrane helix</keyword>
<dbReference type="SFLD" id="SFLDG01168">
    <property type="entry name" value="Ferric_reductase_subgroup_(FRE"/>
    <property type="match status" value="1"/>
</dbReference>
<comment type="caution">
    <text evidence="13">The sequence shown here is derived from an EMBL/GenBank/DDBJ whole genome shotgun (WGS) entry which is preliminary data.</text>
</comment>
<dbReference type="PANTHER" id="PTHR32361:SF3">
    <property type="entry name" value="REDUCTASE, PUTATIVE (AFU_ORTHOLOGUE AFUA_6G13750)-RELATED"/>
    <property type="match status" value="1"/>
</dbReference>
<dbReference type="OrthoDB" id="167398at2759"/>
<dbReference type="PROSITE" id="PS51384">
    <property type="entry name" value="FAD_FR"/>
    <property type="match status" value="1"/>
</dbReference>
<dbReference type="EMBL" id="JAIZPD010000014">
    <property type="protein sequence ID" value="KAH0958920.1"/>
    <property type="molecule type" value="Genomic_DNA"/>
</dbReference>
<feature type="transmembrane region" description="Helical" evidence="11">
    <location>
        <begin position="56"/>
        <end position="77"/>
    </location>
</feature>
<keyword evidence="9 11" id="KW-0472">Membrane</keyword>
<keyword evidence="8" id="KW-0406">Ion transport</keyword>
<evidence type="ECO:0000256" key="11">
    <source>
        <dbReference type="SAM" id="Phobius"/>
    </source>
</evidence>
<feature type="region of interest" description="Disordered" evidence="10">
    <location>
        <begin position="548"/>
        <end position="569"/>
    </location>
</feature>
<evidence type="ECO:0000256" key="2">
    <source>
        <dbReference type="ARBA" id="ARBA00006278"/>
    </source>
</evidence>
<dbReference type="Gene3D" id="3.40.50.80">
    <property type="entry name" value="Nucleotide-binding domain of ferredoxin-NADP reductase (FNR) module"/>
    <property type="match status" value="1"/>
</dbReference>
<sequence length="649" mass="72474">MDATSINRLDSRHIQNHSDADAFELHWGYPNRVVPCKNDAGSCAYLDVVYNAHDLGMLYTGILWATLGAILLLSACLRNLGRPVLQAGSGRARGGLHKIRATLAALRRRYLLPDANHFLFGRTTRLQVSVLAILAGYLLVLSFAGIVYNTWVTPVKNKPGIFNTRTSLGPWSDRVGVLAYALTPLSVLLSSRESLLSVLTGLPYQTFSFLHRWLGYIIFVQSALHTVGWCIIQIRLYQPQPTVALEWVKQPYIVWGIVAMLLLTLMFVLSTPWAIRRTGYEFFRKAHYVLAMVYIGACWAHWEKLQCFLIPSLLLWGLDRGARFVRTALLQYHPWASDGLKPSFSSSQATMTRFSGDQHGDVIRLDLDNEQDPWVIGQHFYLCFAECSIWQSHPFTPLNVPVLRDGRVRHSYIVRAKSGETRNLAGLAARKQSTDESTKSSSYDPTTSVILTGPYGEDLMARVAPSHGSNANNIICVAGGTGIAYVLPVLLQLARQRPMPDRRVELIWAMRHLDNVDWVREEMDSLQRSQTALNLRIRLFATRDSDSTAAAKTDAATDSSSNNAGGCDDDLSVHRIGGTGSNRHPDLRQLLGDFVDSTISGRTTVFASGPGGMITDLRNIVASLNSPSKVWRRQERFDVDLVCDDRMEW</sequence>
<dbReference type="InterPro" id="IPR017927">
    <property type="entry name" value="FAD-bd_FR_type"/>
</dbReference>
<evidence type="ECO:0000256" key="10">
    <source>
        <dbReference type="SAM" id="MobiDB-lite"/>
    </source>
</evidence>
<dbReference type="GO" id="GO:0015677">
    <property type="term" value="P:copper ion import"/>
    <property type="evidence" value="ECO:0007669"/>
    <property type="project" value="TreeGrafter"/>
</dbReference>
<evidence type="ECO:0000313" key="13">
    <source>
        <dbReference type="EMBL" id="KAH0958920.1"/>
    </source>
</evidence>
<organism evidence="13 14">
    <name type="scientific">Hirsutella rhossiliensis</name>
    <dbReference type="NCBI Taxonomy" id="111463"/>
    <lineage>
        <taxon>Eukaryota</taxon>
        <taxon>Fungi</taxon>
        <taxon>Dikarya</taxon>
        <taxon>Ascomycota</taxon>
        <taxon>Pezizomycotina</taxon>
        <taxon>Sordariomycetes</taxon>
        <taxon>Hypocreomycetidae</taxon>
        <taxon>Hypocreales</taxon>
        <taxon>Ophiocordycipitaceae</taxon>
        <taxon>Hirsutella</taxon>
    </lineage>
</organism>
<gene>
    <name evidence="13" type="ORF">HRG_09965</name>
</gene>
<keyword evidence="3" id="KW-0813">Transport</keyword>
<dbReference type="RefSeq" id="XP_044716433.1">
    <property type="nucleotide sequence ID" value="XM_044868436.1"/>
</dbReference>
<dbReference type="SFLD" id="SFLDS00052">
    <property type="entry name" value="Ferric_Reductase_Domain"/>
    <property type="match status" value="1"/>
</dbReference>
<feature type="region of interest" description="Disordered" evidence="10">
    <location>
        <begin position="424"/>
        <end position="445"/>
    </location>
</feature>
<dbReference type="Pfam" id="PF08022">
    <property type="entry name" value="FAD_binding_8"/>
    <property type="match status" value="1"/>
</dbReference>
<accession>A0A9P8MPM5</accession>
<keyword evidence="14" id="KW-1185">Reference proteome</keyword>
<dbReference type="Pfam" id="PF01794">
    <property type="entry name" value="Ferric_reduct"/>
    <property type="match status" value="1"/>
</dbReference>
<evidence type="ECO:0000256" key="8">
    <source>
        <dbReference type="ARBA" id="ARBA00023065"/>
    </source>
</evidence>
<evidence type="ECO:0000256" key="5">
    <source>
        <dbReference type="ARBA" id="ARBA00022982"/>
    </source>
</evidence>
<dbReference type="InterPro" id="IPR051410">
    <property type="entry name" value="Ferric/Cupric_Reductase"/>
</dbReference>
<keyword evidence="4 11" id="KW-0812">Transmembrane</keyword>
<dbReference type="InterPro" id="IPR013130">
    <property type="entry name" value="Fe3_Rdtase_TM_dom"/>
</dbReference>
<evidence type="ECO:0000256" key="9">
    <source>
        <dbReference type="ARBA" id="ARBA00023136"/>
    </source>
</evidence>
<dbReference type="GO" id="GO:0006826">
    <property type="term" value="P:iron ion transport"/>
    <property type="evidence" value="ECO:0007669"/>
    <property type="project" value="TreeGrafter"/>
</dbReference>
<feature type="transmembrane region" description="Helical" evidence="11">
    <location>
        <begin position="252"/>
        <end position="274"/>
    </location>
</feature>
<evidence type="ECO:0000259" key="12">
    <source>
        <dbReference type="PROSITE" id="PS51384"/>
    </source>
</evidence>
<dbReference type="Pfam" id="PF08030">
    <property type="entry name" value="NAD_binding_6"/>
    <property type="match status" value="1"/>
</dbReference>
<dbReference type="PANTHER" id="PTHR32361">
    <property type="entry name" value="FERRIC/CUPRIC REDUCTASE TRANSMEMBRANE COMPONENT"/>
    <property type="match status" value="1"/>
</dbReference>
<dbReference type="InterPro" id="IPR039261">
    <property type="entry name" value="FNR_nucleotide-bd"/>
</dbReference>
<dbReference type="GO" id="GO:0005886">
    <property type="term" value="C:plasma membrane"/>
    <property type="evidence" value="ECO:0007669"/>
    <property type="project" value="TreeGrafter"/>
</dbReference>
<dbReference type="SUPFAM" id="SSF52343">
    <property type="entry name" value="Ferredoxin reductase-like, C-terminal NADP-linked domain"/>
    <property type="match status" value="1"/>
</dbReference>
<comment type="subcellular location">
    <subcellularLocation>
        <location evidence="1">Membrane</location>
        <topology evidence="1">Multi-pass membrane protein</topology>
    </subcellularLocation>
</comment>
<feature type="transmembrane region" description="Helical" evidence="11">
    <location>
        <begin position="128"/>
        <end position="151"/>
    </location>
</feature>
<protein>
    <submittedName>
        <fullName evidence="13">Ferric reductase like transmembrane component domain-containing protein</fullName>
    </submittedName>
</protein>
<reference evidence="13" key="1">
    <citation type="submission" date="2021-09" db="EMBL/GenBank/DDBJ databases">
        <title>A high-quality genome of the endoparasitic fungus Hirsutella rhossiliensis with a comparison of Hirsutella genomes reveals transposable elements contributing to genome size variation.</title>
        <authorList>
            <person name="Lin R."/>
            <person name="Jiao Y."/>
            <person name="Sun X."/>
            <person name="Ling J."/>
            <person name="Xie B."/>
            <person name="Cheng X."/>
        </authorList>
    </citation>
    <scope>NUCLEOTIDE SEQUENCE</scope>
    <source>
        <strain evidence="13">HR02</strain>
    </source>
</reference>
<dbReference type="GO" id="GO:0006879">
    <property type="term" value="P:intracellular iron ion homeostasis"/>
    <property type="evidence" value="ECO:0007669"/>
    <property type="project" value="TreeGrafter"/>
</dbReference>
<dbReference type="InterPro" id="IPR013121">
    <property type="entry name" value="Fe_red_NAD-bd_6"/>
</dbReference>
<dbReference type="InterPro" id="IPR013112">
    <property type="entry name" value="FAD-bd_8"/>
</dbReference>
<evidence type="ECO:0000256" key="4">
    <source>
        <dbReference type="ARBA" id="ARBA00022692"/>
    </source>
</evidence>
<dbReference type="GeneID" id="68359094"/>
<evidence type="ECO:0000313" key="14">
    <source>
        <dbReference type="Proteomes" id="UP000824596"/>
    </source>
</evidence>
<comment type="similarity">
    <text evidence="2">Belongs to the ferric reductase (FRE) family.</text>
</comment>
<evidence type="ECO:0000256" key="3">
    <source>
        <dbReference type="ARBA" id="ARBA00022448"/>
    </source>
</evidence>
<dbReference type="GO" id="GO:0000293">
    <property type="term" value="F:ferric-chelate reductase activity"/>
    <property type="evidence" value="ECO:0007669"/>
    <property type="project" value="UniProtKB-ARBA"/>
</dbReference>
<evidence type="ECO:0000256" key="1">
    <source>
        <dbReference type="ARBA" id="ARBA00004141"/>
    </source>
</evidence>
<feature type="transmembrane region" description="Helical" evidence="11">
    <location>
        <begin position="213"/>
        <end position="232"/>
    </location>
</feature>
<keyword evidence="7" id="KW-0560">Oxidoreductase</keyword>
<name>A0A9P8MPM5_9HYPO</name>
<evidence type="ECO:0000256" key="6">
    <source>
        <dbReference type="ARBA" id="ARBA00022989"/>
    </source>
</evidence>
<feature type="domain" description="FAD-binding FR-type" evidence="12">
    <location>
        <begin position="341"/>
        <end position="461"/>
    </location>
</feature>
<dbReference type="AlphaFoldDB" id="A0A9P8MPM5"/>
<evidence type="ECO:0000256" key="7">
    <source>
        <dbReference type="ARBA" id="ARBA00023002"/>
    </source>
</evidence>